<keyword evidence="1" id="KW-0808">Transferase</keyword>
<dbReference type="Pfam" id="PF12804">
    <property type="entry name" value="NTP_transf_3"/>
    <property type="match status" value="1"/>
</dbReference>
<protein>
    <recommendedName>
        <fullName evidence="3">MobA-like NTP transferase domain-containing protein</fullName>
    </recommendedName>
</protein>
<evidence type="ECO:0000313" key="4">
    <source>
        <dbReference type="EMBL" id="MPL93288.1"/>
    </source>
</evidence>
<gene>
    <name evidence="4" type="ORF">SDC9_39414</name>
</gene>
<feature type="domain" description="MobA-like NTP transferase" evidence="3">
    <location>
        <begin position="17"/>
        <end position="145"/>
    </location>
</feature>
<dbReference type="AlphaFoldDB" id="A0A644VPH6"/>
<dbReference type="Gene3D" id="3.90.550.10">
    <property type="entry name" value="Spore Coat Polysaccharide Biosynthesis Protein SpsA, Chain A"/>
    <property type="match status" value="1"/>
</dbReference>
<dbReference type="SUPFAM" id="SSF53448">
    <property type="entry name" value="Nucleotide-diphospho-sugar transferases"/>
    <property type="match status" value="1"/>
</dbReference>
<dbReference type="InterPro" id="IPR050065">
    <property type="entry name" value="GlmU-like"/>
</dbReference>
<comment type="caution">
    <text evidence="4">The sequence shown here is derived from an EMBL/GenBank/DDBJ whole genome shotgun (WGS) entry which is preliminary data.</text>
</comment>
<dbReference type="PANTHER" id="PTHR43584:SF8">
    <property type="entry name" value="N-ACETYLMURAMATE ALPHA-1-PHOSPHATE URIDYLYLTRANSFERASE"/>
    <property type="match status" value="1"/>
</dbReference>
<dbReference type="EMBL" id="VSSQ01000387">
    <property type="protein sequence ID" value="MPL93288.1"/>
    <property type="molecule type" value="Genomic_DNA"/>
</dbReference>
<evidence type="ECO:0000256" key="2">
    <source>
        <dbReference type="ARBA" id="ARBA00022695"/>
    </source>
</evidence>
<dbReference type="GO" id="GO:0016779">
    <property type="term" value="F:nucleotidyltransferase activity"/>
    <property type="evidence" value="ECO:0007669"/>
    <property type="project" value="UniProtKB-KW"/>
</dbReference>
<organism evidence="4">
    <name type="scientific">bioreactor metagenome</name>
    <dbReference type="NCBI Taxonomy" id="1076179"/>
    <lineage>
        <taxon>unclassified sequences</taxon>
        <taxon>metagenomes</taxon>
        <taxon>ecological metagenomes</taxon>
    </lineage>
</organism>
<keyword evidence="2" id="KW-0548">Nucleotidyltransferase</keyword>
<dbReference type="InterPro" id="IPR025877">
    <property type="entry name" value="MobA-like_NTP_Trfase"/>
</dbReference>
<evidence type="ECO:0000259" key="3">
    <source>
        <dbReference type="Pfam" id="PF12804"/>
    </source>
</evidence>
<dbReference type="PANTHER" id="PTHR43584">
    <property type="entry name" value="NUCLEOTIDYL TRANSFERASE"/>
    <property type="match status" value="1"/>
</dbReference>
<accession>A0A644VPH6</accession>
<reference evidence="4" key="1">
    <citation type="submission" date="2019-08" db="EMBL/GenBank/DDBJ databases">
        <authorList>
            <person name="Kucharzyk K."/>
            <person name="Murdoch R.W."/>
            <person name="Higgins S."/>
            <person name="Loffler F."/>
        </authorList>
    </citation>
    <scope>NUCLEOTIDE SEQUENCE</scope>
</reference>
<evidence type="ECO:0000256" key="1">
    <source>
        <dbReference type="ARBA" id="ARBA00022679"/>
    </source>
</evidence>
<dbReference type="InterPro" id="IPR029044">
    <property type="entry name" value="Nucleotide-diphossugar_trans"/>
</dbReference>
<proteinExistence type="predicted"/>
<name>A0A644VPH6_9ZZZZ</name>
<sequence length="244" mass="27116">MPSGFCLYIILIGMKYAIIAAGLGSRLQSEGVSLPKPLVKLNGEAMIDRLIRIFVANHAESVSVIVNEEMKEVQEHLKALSLPVPLHLVIKSTPSSMHSFFELSPSLEGGKFCLTTVDTIFKEDEFASYIKAFEQDDVHDGLMAVTDYIDDEKPLYVATDPSLSVTGFMDSAYPGARYISGGIYCLNQAGIHTLHGCMNDGVSRMRNYQRRLVEEGVQLKAYPFTKIIDVDHAEDIQKAENFIY</sequence>